<organism evidence="1">
    <name type="scientific">marine sediment metagenome</name>
    <dbReference type="NCBI Taxonomy" id="412755"/>
    <lineage>
        <taxon>unclassified sequences</taxon>
        <taxon>metagenomes</taxon>
        <taxon>ecological metagenomes</taxon>
    </lineage>
</organism>
<protein>
    <submittedName>
        <fullName evidence="1">Uncharacterized protein</fullName>
    </submittedName>
</protein>
<accession>X1TDF5</accession>
<reference evidence="1" key="1">
    <citation type="journal article" date="2014" name="Front. Microbiol.">
        <title>High frequency of phylogenetically diverse reductive dehalogenase-homologous genes in deep subseafloor sedimentary metagenomes.</title>
        <authorList>
            <person name="Kawai M."/>
            <person name="Futagami T."/>
            <person name="Toyoda A."/>
            <person name="Takaki Y."/>
            <person name="Nishi S."/>
            <person name="Hori S."/>
            <person name="Arai W."/>
            <person name="Tsubouchi T."/>
            <person name="Morono Y."/>
            <person name="Uchiyama I."/>
            <person name="Ito T."/>
            <person name="Fujiyama A."/>
            <person name="Inagaki F."/>
            <person name="Takami H."/>
        </authorList>
    </citation>
    <scope>NUCLEOTIDE SEQUENCE</scope>
    <source>
        <strain evidence="1">Expedition CK06-06</strain>
    </source>
</reference>
<dbReference type="AlphaFoldDB" id="X1TDF5"/>
<dbReference type="EMBL" id="BARW01030119">
    <property type="protein sequence ID" value="GAJ03299.1"/>
    <property type="molecule type" value="Genomic_DNA"/>
</dbReference>
<name>X1TDF5_9ZZZZ</name>
<proteinExistence type="predicted"/>
<comment type="caution">
    <text evidence="1">The sequence shown here is derived from an EMBL/GenBank/DDBJ whole genome shotgun (WGS) entry which is preliminary data.</text>
</comment>
<evidence type="ECO:0000313" key="1">
    <source>
        <dbReference type="EMBL" id="GAJ03299.1"/>
    </source>
</evidence>
<gene>
    <name evidence="1" type="ORF">S12H4_48232</name>
</gene>
<sequence length="177" mass="17767">MPLLKIQSYPGFRQVFIASDTISDLATVELVVGPGRRVAMGSTANQHLAAGVARGAVVSGALVRVVTHGIVSGVKTDRDINAGDRLAIATSGMVTPLNTIQPTAVSGDIRGLVSGLTVSGWLASGDWTASGLVLSGYAAIIASGQLIGAAFNTGRIVGKALTSGESGLGIQMLVSPG</sequence>